<sequence>MMVINIHDNLGISKLINLDNVSVMETTVEGGVAFEFIDGHRLVVHIGNHHHAENVLCELNKITNATPVNQ</sequence>
<accession>A0A376P5P8</accession>
<proteinExistence type="predicted"/>
<gene>
    <name evidence="1" type="ORF">NCTC11341_05332</name>
</gene>
<reference evidence="1 2" key="1">
    <citation type="submission" date="2018-06" db="EMBL/GenBank/DDBJ databases">
        <authorList>
            <consortium name="Pathogen Informatics"/>
            <person name="Doyle S."/>
        </authorList>
    </citation>
    <scope>NUCLEOTIDE SEQUENCE [LARGE SCALE GENOMIC DNA]</scope>
    <source>
        <strain evidence="1 2">NCTC11341</strain>
    </source>
</reference>
<dbReference type="RefSeq" id="WP_134889730.1">
    <property type="nucleotide sequence ID" value="NZ_UGBG01000005.1"/>
</dbReference>
<evidence type="ECO:0000313" key="2">
    <source>
        <dbReference type="Proteomes" id="UP000254428"/>
    </source>
</evidence>
<dbReference type="Proteomes" id="UP000254428">
    <property type="component" value="Unassembled WGS sequence"/>
</dbReference>
<dbReference type="EMBL" id="UGBT01000002">
    <property type="protein sequence ID" value="STH73616.1"/>
    <property type="molecule type" value="Genomic_DNA"/>
</dbReference>
<protein>
    <submittedName>
        <fullName evidence="1">Uncharacterized protein</fullName>
    </submittedName>
</protein>
<name>A0A376P5P8_ECOLX</name>
<dbReference type="AlphaFoldDB" id="A0A376P5P8"/>
<evidence type="ECO:0000313" key="1">
    <source>
        <dbReference type="EMBL" id="STH73616.1"/>
    </source>
</evidence>
<organism evidence="1 2">
    <name type="scientific">Escherichia coli</name>
    <dbReference type="NCBI Taxonomy" id="562"/>
    <lineage>
        <taxon>Bacteria</taxon>
        <taxon>Pseudomonadati</taxon>
        <taxon>Pseudomonadota</taxon>
        <taxon>Gammaproteobacteria</taxon>
        <taxon>Enterobacterales</taxon>
        <taxon>Enterobacteriaceae</taxon>
        <taxon>Escherichia</taxon>
    </lineage>
</organism>